<dbReference type="Proteomes" id="UP000736335">
    <property type="component" value="Unassembled WGS sequence"/>
</dbReference>
<dbReference type="EMBL" id="WIUZ02000005">
    <property type="protein sequence ID" value="KAF9787212.1"/>
    <property type="molecule type" value="Genomic_DNA"/>
</dbReference>
<reference evidence="2" key="1">
    <citation type="journal article" date="2020" name="Nat. Commun.">
        <title>Large-scale genome sequencing of mycorrhizal fungi provides insights into the early evolution of symbiotic traits.</title>
        <authorList>
            <person name="Miyauchi S."/>
            <person name="Kiss E."/>
            <person name="Kuo A."/>
            <person name="Drula E."/>
            <person name="Kohler A."/>
            <person name="Sanchez-Garcia M."/>
            <person name="Morin E."/>
            <person name="Andreopoulos B."/>
            <person name="Barry K.W."/>
            <person name="Bonito G."/>
            <person name="Buee M."/>
            <person name="Carver A."/>
            <person name="Chen C."/>
            <person name="Cichocki N."/>
            <person name="Clum A."/>
            <person name="Culley D."/>
            <person name="Crous P.W."/>
            <person name="Fauchery L."/>
            <person name="Girlanda M."/>
            <person name="Hayes R.D."/>
            <person name="Keri Z."/>
            <person name="LaButti K."/>
            <person name="Lipzen A."/>
            <person name="Lombard V."/>
            <person name="Magnuson J."/>
            <person name="Maillard F."/>
            <person name="Murat C."/>
            <person name="Nolan M."/>
            <person name="Ohm R.A."/>
            <person name="Pangilinan J."/>
            <person name="Pereira M.F."/>
            <person name="Perotto S."/>
            <person name="Peter M."/>
            <person name="Pfister S."/>
            <person name="Riley R."/>
            <person name="Sitrit Y."/>
            <person name="Stielow J.B."/>
            <person name="Szollosi G."/>
            <person name="Zifcakova L."/>
            <person name="Stursova M."/>
            <person name="Spatafora J.W."/>
            <person name="Tedersoo L."/>
            <person name="Vaario L.M."/>
            <person name="Yamada A."/>
            <person name="Yan M."/>
            <person name="Wang P."/>
            <person name="Xu J."/>
            <person name="Bruns T."/>
            <person name="Baldrian P."/>
            <person name="Vilgalys R."/>
            <person name="Dunand C."/>
            <person name="Henrissat B."/>
            <person name="Grigoriev I.V."/>
            <person name="Hibbett D."/>
            <person name="Nagy L.G."/>
            <person name="Martin F.M."/>
        </authorList>
    </citation>
    <scope>NUCLEOTIDE SEQUENCE</scope>
    <source>
        <strain evidence="2">UH-Tt-Lm1</strain>
    </source>
</reference>
<name>A0A9P6L8I7_9AGAM</name>
<accession>A0A9P6L8I7</accession>
<feature type="region of interest" description="Disordered" evidence="1">
    <location>
        <begin position="112"/>
        <end position="153"/>
    </location>
</feature>
<feature type="compositionally biased region" description="Low complexity" evidence="1">
    <location>
        <begin position="125"/>
        <end position="140"/>
    </location>
</feature>
<feature type="compositionally biased region" description="Polar residues" evidence="1">
    <location>
        <begin position="141"/>
        <end position="153"/>
    </location>
</feature>
<comment type="caution">
    <text evidence="2">The sequence shown here is derived from an EMBL/GenBank/DDBJ whole genome shotgun (WGS) entry which is preliminary data.</text>
</comment>
<sequence>MITPRRRCILMKASSMARMPSRQTSQITRSRHNLGRAMEVQAQVWYRQRRFQDATSEALHPMMIYEKLGATRDVKSCRALLGHVGKAIKRQASGTLRLESSLEFRGEEDAIRKGTIPRGTTPLNGTVSNSGSIASSSTGTQVTDQTPWWTPRS</sequence>
<protein>
    <submittedName>
        <fullName evidence="2">Uncharacterized protein</fullName>
    </submittedName>
</protein>
<organism evidence="2 3">
    <name type="scientific">Thelephora terrestris</name>
    <dbReference type="NCBI Taxonomy" id="56493"/>
    <lineage>
        <taxon>Eukaryota</taxon>
        <taxon>Fungi</taxon>
        <taxon>Dikarya</taxon>
        <taxon>Basidiomycota</taxon>
        <taxon>Agaricomycotina</taxon>
        <taxon>Agaricomycetes</taxon>
        <taxon>Thelephorales</taxon>
        <taxon>Thelephoraceae</taxon>
        <taxon>Thelephora</taxon>
    </lineage>
</organism>
<dbReference type="OrthoDB" id="3313855at2759"/>
<proteinExistence type="predicted"/>
<evidence type="ECO:0000256" key="1">
    <source>
        <dbReference type="SAM" id="MobiDB-lite"/>
    </source>
</evidence>
<dbReference type="AlphaFoldDB" id="A0A9P6L8I7"/>
<evidence type="ECO:0000313" key="3">
    <source>
        <dbReference type="Proteomes" id="UP000736335"/>
    </source>
</evidence>
<evidence type="ECO:0000313" key="2">
    <source>
        <dbReference type="EMBL" id="KAF9787212.1"/>
    </source>
</evidence>
<keyword evidence="3" id="KW-1185">Reference proteome</keyword>
<reference evidence="2" key="2">
    <citation type="submission" date="2020-11" db="EMBL/GenBank/DDBJ databases">
        <authorList>
            <consortium name="DOE Joint Genome Institute"/>
            <person name="Kuo A."/>
            <person name="Miyauchi S."/>
            <person name="Kiss E."/>
            <person name="Drula E."/>
            <person name="Kohler A."/>
            <person name="Sanchez-Garcia M."/>
            <person name="Andreopoulos B."/>
            <person name="Barry K.W."/>
            <person name="Bonito G."/>
            <person name="Buee M."/>
            <person name="Carver A."/>
            <person name="Chen C."/>
            <person name="Cichocki N."/>
            <person name="Clum A."/>
            <person name="Culley D."/>
            <person name="Crous P.W."/>
            <person name="Fauchery L."/>
            <person name="Girlanda M."/>
            <person name="Hayes R."/>
            <person name="Keri Z."/>
            <person name="Labutti K."/>
            <person name="Lipzen A."/>
            <person name="Lombard V."/>
            <person name="Magnuson J."/>
            <person name="Maillard F."/>
            <person name="Morin E."/>
            <person name="Murat C."/>
            <person name="Nolan M."/>
            <person name="Ohm R."/>
            <person name="Pangilinan J."/>
            <person name="Pereira M."/>
            <person name="Perotto S."/>
            <person name="Peter M."/>
            <person name="Riley R."/>
            <person name="Sitrit Y."/>
            <person name="Stielow B."/>
            <person name="Szollosi G."/>
            <person name="Zifcakova L."/>
            <person name="Stursova M."/>
            <person name="Spatafora J.W."/>
            <person name="Tedersoo L."/>
            <person name="Vaario L.-M."/>
            <person name="Yamada A."/>
            <person name="Yan M."/>
            <person name="Wang P."/>
            <person name="Xu J."/>
            <person name="Bruns T."/>
            <person name="Baldrian P."/>
            <person name="Vilgalys R."/>
            <person name="Henrissat B."/>
            <person name="Grigoriev I.V."/>
            <person name="Hibbett D."/>
            <person name="Nagy L.G."/>
            <person name="Martin F.M."/>
        </authorList>
    </citation>
    <scope>NUCLEOTIDE SEQUENCE</scope>
    <source>
        <strain evidence="2">UH-Tt-Lm1</strain>
    </source>
</reference>
<gene>
    <name evidence="2" type="ORF">BJ322DRAFT_708536</name>
</gene>